<evidence type="ECO:0000256" key="1">
    <source>
        <dbReference type="SAM" id="Phobius"/>
    </source>
</evidence>
<keyword evidence="1" id="KW-1133">Transmembrane helix</keyword>
<reference evidence="2 3" key="1">
    <citation type="submission" date="2019-05" db="EMBL/GenBank/DDBJ databases">
        <title>Another draft genome of Portunus trituberculatus and its Hox gene families provides insights of decapod evolution.</title>
        <authorList>
            <person name="Jeong J.-H."/>
            <person name="Song I."/>
            <person name="Kim S."/>
            <person name="Choi T."/>
            <person name="Kim D."/>
            <person name="Ryu S."/>
            <person name="Kim W."/>
        </authorList>
    </citation>
    <scope>NUCLEOTIDE SEQUENCE [LARGE SCALE GENOMIC DNA]</scope>
    <source>
        <tissue evidence="2">Muscle</tissue>
    </source>
</reference>
<name>A0A5B7EKB6_PORTR</name>
<keyword evidence="3" id="KW-1185">Reference proteome</keyword>
<dbReference type="Proteomes" id="UP000324222">
    <property type="component" value="Unassembled WGS sequence"/>
</dbReference>
<keyword evidence="1" id="KW-0472">Membrane</keyword>
<protein>
    <submittedName>
        <fullName evidence="2">Uncharacterized protein</fullName>
    </submittedName>
</protein>
<gene>
    <name evidence="2" type="ORF">E2C01_028387</name>
</gene>
<proteinExistence type="predicted"/>
<accession>A0A5B7EKB6</accession>
<feature type="transmembrane region" description="Helical" evidence="1">
    <location>
        <begin position="37"/>
        <end position="60"/>
    </location>
</feature>
<evidence type="ECO:0000313" key="3">
    <source>
        <dbReference type="Proteomes" id="UP000324222"/>
    </source>
</evidence>
<keyword evidence="1" id="KW-0812">Transmembrane</keyword>
<dbReference type="EMBL" id="VSRR010003173">
    <property type="protein sequence ID" value="MPC34980.1"/>
    <property type="molecule type" value="Genomic_DNA"/>
</dbReference>
<evidence type="ECO:0000313" key="2">
    <source>
        <dbReference type="EMBL" id="MPC34980.1"/>
    </source>
</evidence>
<organism evidence="2 3">
    <name type="scientific">Portunus trituberculatus</name>
    <name type="common">Swimming crab</name>
    <name type="synonym">Neptunus trituberculatus</name>
    <dbReference type="NCBI Taxonomy" id="210409"/>
    <lineage>
        <taxon>Eukaryota</taxon>
        <taxon>Metazoa</taxon>
        <taxon>Ecdysozoa</taxon>
        <taxon>Arthropoda</taxon>
        <taxon>Crustacea</taxon>
        <taxon>Multicrustacea</taxon>
        <taxon>Malacostraca</taxon>
        <taxon>Eumalacostraca</taxon>
        <taxon>Eucarida</taxon>
        <taxon>Decapoda</taxon>
        <taxon>Pleocyemata</taxon>
        <taxon>Brachyura</taxon>
        <taxon>Eubrachyura</taxon>
        <taxon>Portunoidea</taxon>
        <taxon>Portunidae</taxon>
        <taxon>Portuninae</taxon>
        <taxon>Portunus</taxon>
    </lineage>
</organism>
<comment type="caution">
    <text evidence="2">The sequence shown here is derived from an EMBL/GenBank/DDBJ whole genome shotgun (WGS) entry which is preliminary data.</text>
</comment>
<dbReference type="AlphaFoldDB" id="A0A5B7EKB6"/>
<sequence>MNMKTHHGTEGVNREVVTKNSHHINKEVDDDDDDDDVVVVVAVVVVVVVVLVVVVVEVVLHSSASPAGKFPKLSPETSLEAEFSEVSSLGDFKISPDLLVSPEVLGCSLGLSSSPCVSLGDGGGLVSFPWVVGGWVEEVEEVEEVEG</sequence>